<proteinExistence type="predicted"/>
<feature type="coiled-coil region" evidence="1">
    <location>
        <begin position="20"/>
        <end position="47"/>
    </location>
</feature>
<keyword evidence="1" id="KW-0175">Coiled coil</keyword>
<comment type="caution">
    <text evidence="2">The sequence shown here is derived from an EMBL/GenBank/DDBJ whole genome shotgun (WGS) entry which is preliminary data.</text>
</comment>
<organism evidence="2 3">
    <name type="scientific">Cymbomonas tetramitiformis</name>
    <dbReference type="NCBI Taxonomy" id="36881"/>
    <lineage>
        <taxon>Eukaryota</taxon>
        <taxon>Viridiplantae</taxon>
        <taxon>Chlorophyta</taxon>
        <taxon>Pyramimonadophyceae</taxon>
        <taxon>Pyramimonadales</taxon>
        <taxon>Pyramimonadaceae</taxon>
        <taxon>Cymbomonas</taxon>
    </lineage>
</organism>
<evidence type="ECO:0000256" key="1">
    <source>
        <dbReference type="SAM" id="Coils"/>
    </source>
</evidence>
<dbReference type="EMBL" id="LGRX02027573">
    <property type="protein sequence ID" value="KAK3249135.1"/>
    <property type="molecule type" value="Genomic_DNA"/>
</dbReference>
<reference evidence="2 3" key="1">
    <citation type="journal article" date="2015" name="Genome Biol. Evol.">
        <title>Comparative Genomics of a Bacterivorous Green Alga Reveals Evolutionary Causalities and Consequences of Phago-Mixotrophic Mode of Nutrition.</title>
        <authorList>
            <person name="Burns J.A."/>
            <person name="Paasch A."/>
            <person name="Narechania A."/>
            <person name="Kim E."/>
        </authorList>
    </citation>
    <scope>NUCLEOTIDE SEQUENCE [LARGE SCALE GENOMIC DNA]</scope>
    <source>
        <strain evidence="2 3">PLY_AMNH</strain>
    </source>
</reference>
<keyword evidence="3" id="KW-1185">Reference proteome</keyword>
<protein>
    <submittedName>
        <fullName evidence="2">Uncharacterized protein</fullName>
    </submittedName>
</protein>
<name>A0AAE0C849_9CHLO</name>
<evidence type="ECO:0000313" key="2">
    <source>
        <dbReference type="EMBL" id="KAK3249135.1"/>
    </source>
</evidence>
<evidence type="ECO:0000313" key="3">
    <source>
        <dbReference type="Proteomes" id="UP001190700"/>
    </source>
</evidence>
<dbReference type="AlphaFoldDB" id="A0AAE0C849"/>
<accession>A0AAE0C849</accession>
<dbReference type="Proteomes" id="UP001190700">
    <property type="component" value="Unassembled WGS sequence"/>
</dbReference>
<sequence length="327" mass="38620">MKMQLTLVLPMAHLRNFNNLDQYVNKVTNLQDRYEVVKETLNTLKNQNHVPKKNYANSMSLLLSIMLGYNRPVALLHYAVKPQDHSNEKEHTAQNCMQKALASRRYSENVYATFPTRALPLSKDLIKLREEDFIRACLRWKWIQTRLFSIDTSNLHDFEQKKHVIKNFIELLMSEECTNFFEKSMDVYFDWWCEKKSRDKYTAVSISRDRRSLFLSDVARFSAITNIANWTTVNVNEAFLKQQVVEILYSDDVANKTKSHTLISYHDIYIEFIVLLCTQCVDVALHSDVYKGYKEDMKGEWHQHNHSMPRIKQLLLSRALKVRNELD</sequence>
<gene>
    <name evidence="2" type="ORF">CYMTET_41398</name>
</gene>